<keyword evidence="3" id="KW-0520">NAD</keyword>
<dbReference type="RefSeq" id="WP_261500615.1">
    <property type="nucleotide sequence ID" value="NZ_JAODYH010000005.1"/>
</dbReference>
<dbReference type="InterPro" id="IPR036291">
    <property type="entry name" value="NAD(P)-bd_dom_sf"/>
</dbReference>
<comment type="similarity">
    <text evidence="1 4">Belongs to the D-isomer specific 2-hydroxyacid dehydrogenase family.</text>
</comment>
<dbReference type="CDD" id="cd12183">
    <property type="entry name" value="LDH_like_2"/>
    <property type="match status" value="1"/>
</dbReference>
<dbReference type="InterPro" id="IPR006139">
    <property type="entry name" value="D-isomer_2_OHA_DH_cat_dom"/>
</dbReference>
<feature type="domain" description="D-isomer specific 2-hydroxyacid dehydrogenase catalytic" evidence="5">
    <location>
        <begin position="5"/>
        <end position="327"/>
    </location>
</feature>
<dbReference type="InterPro" id="IPR006140">
    <property type="entry name" value="D-isomer_DH_NAD-bd"/>
</dbReference>
<evidence type="ECO:0000256" key="1">
    <source>
        <dbReference type="ARBA" id="ARBA00005854"/>
    </source>
</evidence>
<dbReference type="PROSITE" id="PS00671">
    <property type="entry name" value="D_2_HYDROXYACID_DH_3"/>
    <property type="match status" value="1"/>
</dbReference>
<dbReference type="InterPro" id="IPR029752">
    <property type="entry name" value="D-isomer_DH_CS1"/>
</dbReference>
<comment type="caution">
    <text evidence="7">The sequence shown here is derived from an EMBL/GenBank/DDBJ whole genome shotgun (WGS) entry which is preliminary data.</text>
</comment>
<dbReference type="Gene3D" id="3.40.50.720">
    <property type="entry name" value="NAD(P)-binding Rossmann-like Domain"/>
    <property type="match status" value="2"/>
</dbReference>
<dbReference type="SUPFAM" id="SSF51735">
    <property type="entry name" value="NAD(P)-binding Rossmann-fold domains"/>
    <property type="match status" value="1"/>
</dbReference>
<dbReference type="InterPro" id="IPR029753">
    <property type="entry name" value="D-isomer_DH_CS"/>
</dbReference>
<dbReference type="SUPFAM" id="SSF52283">
    <property type="entry name" value="Formate/glycerate dehydrogenase catalytic domain-like"/>
    <property type="match status" value="1"/>
</dbReference>
<accession>A0ABT2PLM8</accession>
<dbReference type="Pfam" id="PF02826">
    <property type="entry name" value="2-Hacid_dh_C"/>
    <property type="match status" value="1"/>
</dbReference>
<feature type="domain" description="D-isomer specific 2-hydroxyacid dehydrogenase NAD-binding" evidence="6">
    <location>
        <begin position="110"/>
        <end position="297"/>
    </location>
</feature>
<keyword evidence="2 4" id="KW-0560">Oxidoreductase</keyword>
<dbReference type="Proteomes" id="UP001525968">
    <property type="component" value="Unassembled WGS sequence"/>
</dbReference>
<sequence length="343" mass="36526">MKTAVFSTRRYDKSLLAQANSEAGHELVFLQDRLTRDTAALAAGCAAVCVFVNDNVDAEVLSLLAAQGTRLVATRSTGYNHVDAGAAARLGIEVVRVTDYSPHSVAEFAVGLLLAVNRKIARASVRTREGNFELDGLMGFDLHGKTVGVVGTGKIGTIFARIMRGFGCTVLGHDPYPNPVFAAIGGRYVAAEELMARSDVISLHCPLTEDTRHIVNAQTLAGAKRGAILVNTSRGGLVDTEAAIQALKTAQLGGLAIDVYEQEASLFFQDLSSTIITDDVIQRLVSFPNVIVTGHQAFFTEEAIGQIMQTTIASISAFEQGAALVHRIPAAEPTRQPQPGHEK</sequence>
<organism evidence="7 8">
    <name type="scientific">Acidovorax bellezanensis</name>
    <dbReference type="NCBI Taxonomy" id="2976702"/>
    <lineage>
        <taxon>Bacteria</taxon>
        <taxon>Pseudomonadati</taxon>
        <taxon>Pseudomonadota</taxon>
        <taxon>Betaproteobacteria</taxon>
        <taxon>Burkholderiales</taxon>
        <taxon>Comamonadaceae</taxon>
        <taxon>Acidovorax</taxon>
    </lineage>
</organism>
<evidence type="ECO:0000313" key="8">
    <source>
        <dbReference type="Proteomes" id="UP001525968"/>
    </source>
</evidence>
<gene>
    <name evidence="7" type="ORF">N0K08_12140</name>
</gene>
<evidence type="ECO:0000259" key="6">
    <source>
        <dbReference type="Pfam" id="PF02826"/>
    </source>
</evidence>
<reference evidence="7 8" key="1">
    <citation type="submission" date="2022-09" db="EMBL/GenBank/DDBJ databases">
        <title>Draft genome of isolate Be4.</title>
        <authorList>
            <person name="Sanchez-Castro I."/>
            <person name="Martinez-Rodriguez P."/>
            <person name="Descostes M."/>
            <person name="Merroun M."/>
        </authorList>
    </citation>
    <scope>NUCLEOTIDE SEQUENCE [LARGE SCALE GENOMIC DNA]</scope>
    <source>
        <strain evidence="7 8">Be4</strain>
    </source>
</reference>
<proteinExistence type="inferred from homology"/>
<evidence type="ECO:0000256" key="2">
    <source>
        <dbReference type="ARBA" id="ARBA00023002"/>
    </source>
</evidence>
<evidence type="ECO:0000256" key="3">
    <source>
        <dbReference type="ARBA" id="ARBA00023027"/>
    </source>
</evidence>
<dbReference type="InterPro" id="IPR058205">
    <property type="entry name" value="D-LDH-like"/>
</dbReference>
<dbReference type="PANTHER" id="PTHR43026">
    <property type="entry name" value="2-HYDROXYACID DEHYDROGENASE HOMOLOG 1-RELATED"/>
    <property type="match status" value="1"/>
</dbReference>
<keyword evidence="8" id="KW-1185">Reference proteome</keyword>
<evidence type="ECO:0000256" key="4">
    <source>
        <dbReference type="RuleBase" id="RU003719"/>
    </source>
</evidence>
<dbReference type="Pfam" id="PF00389">
    <property type="entry name" value="2-Hacid_dh"/>
    <property type="match status" value="1"/>
</dbReference>
<evidence type="ECO:0000259" key="5">
    <source>
        <dbReference type="Pfam" id="PF00389"/>
    </source>
</evidence>
<dbReference type="PANTHER" id="PTHR43026:SF1">
    <property type="entry name" value="2-HYDROXYACID DEHYDROGENASE HOMOLOG 1-RELATED"/>
    <property type="match status" value="1"/>
</dbReference>
<protein>
    <submittedName>
        <fullName evidence="7">2-hydroxyacid dehydrogenase</fullName>
    </submittedName>
</protein>
<name>A0ABT2PLM8_9BURK</name>
<evidence type="ECO:0000313" key="7">
    <source>
        <dbReference type="EMBL" id="MCT9811389.1"/>
    </source>
</evidence>
<dbReference type="EMBL" id="JAODYH010000005">
    <property type="protein sequence ID" value="MCT9811389.1"/>
    <property type="molecule type" value="Genomic_DNA"/>
</dbReference>
<dbReference type="PROSITE" id="PS00065">
    <property type="entry name" value="D_2_HYDROXYACID_DH_1"/>
    <property type="match status" value="1"/>
</dbReference>